<sequence length="195" mass="23001">MALFRFPWLRRFVRRNTRPIPLNTAETWRNRLSLGYMFLAWNAFGFVCYAIYNGKLDWAKSHGIKDEHDNLSQVEPGMALFRFPWLRRFVRRNTRPIPLNTAETWRNRLSLGYMFLAWNAFGFVCYAIYNGKLDWAKSHGIKDEHDNLSQAQRFAKALKVENATVLHYSGFRKTGEFKIEKEKDKDVVEGESQPS</sequence>
<reference evidence="2" key="2">
    <citation type="journal article" date="2020" name="BMC">
        <title>Leishmania infection induces a limited differential gene expression in the sand fly midgut.</title>
        <authorList>
            <person name="Coutinho-Abreu I.V."/>
            <person name="Serafim T.D."/>
            <person name="Meneses C."/>
            <person name="Kamhawi S."/>
            <person name="Oliveira F."/>
            <person name="Valenzuela J.G."/>
        </authorList>
    </citation>
    <scope>NUCLEOTIDE SEQUENCE</scope>
    <source>
        <strain evidence="2">Jacobina</strain>
        <tissue evidence="2">Midgut</tissue>
    </source>
</reference>
<keyword evidence="1" id="KW-1133">Transmembrane helix</keyword>
<evidence type="ECO:0000313" key="4">
    <source>
        <dbReference type="Proteomes" id="UP000092461"/>
    </source>
</evidence>
<dbReference type="EMBL" id="AJWK01012911">
    <property type="status" value="NOT_ANNOTATED_CDS"/>
    <property type="molecule type" value="Genomic_DNA"/>
</dbReference>
<reference evidence="4" key="1">
    <citation type="submission" date="2012-05" db="EMBL/GenBank/DDBJ databases">
        <title>Whole Genome Assembly of Lutzomyia longipalpis.</title>
        <authorList>
            <person name="Richards S."/>
            <person name="Qu C."/>
            <person name="Dillon R."/>
            <person name="Worley K."/>
            <person name="Scherer S."/>
            <person name="Batterton M."/>
            <person name="Taylor A."/>
            <person name="Hawes A."/>
            <person name="Hernandez B."/>
            <person name="Kovar C."/>
            <person name="Mandapat C."/>
            <person name="Pham C."/>
            <person name="Qu C."/>
            <person name="Jing C."/>
            <person name="Bess C."/>
            <person name="Bandaranaike D."/>
            <person name="Ngo D."/>
            <person name="Ongeri F."/>
            <person name="Arias F."/>
            <person name="Lara F."/>
            <person name="Weissenberger G."/>
            <person name="Kamau G."/>
            <person name="Han H."/>
            <person name="Shen H."/>
            <person name="Dinh H."/>
            <person name="Khalil I."/>
            <person name="Jones J."/>
            <person name="Shafer J."/>
            <person name="Jayaseelan J."/>
            <person name="Quiroz J."/>
            <person name="Blankenburg K."/>
            <person name="Nguyen L."/>
            <person name="Jackson L."/>
            <person name="Francisco L."/>
            <person name="Tang L.-Y."/>
            <person name="Pu L.-L."/>
            <person name="Perales L."/>
            <person name="Lorensuhewa L."/>
            <person name="Munidasa M."/>
            <person name="Coyle M."/>
            <person name="Taylor M."/>
            <person name="Puazo M."/>
            <person name="Firestine M."/>
            <person name="Scheel M."/>
            <person name="Javaid M."/>
            <person name="Wang M."/>
            <person name="Li M."/>
            <person name="Tabassum N."/>
            <person name="Saada N."/>
            <person name="Osuji N."/>
            <person name="Aqrawi P."/>
            <person name="Fu Q."/>
            <person name="Thornton R."/>
            <person name="Raj R."/>
            <person name="Goodspeed R."/>
            <person name="Mata R."/>
            <person name="Najjar R."/>
            <person name="Gubbala S."/>
            <person name="Lee S."/>
            <person name="Denson S."/>
            <person name="Patil S."/>
            <person name="Macmil S."/>
            <person name="Qi S."/>
            <person name="Matskevitch T."/>
            <person name="Palculict T."/>
            <person name="Mathew T."/>
            <person name="Vee V."/>
            <person name="Velamala V."/>
            <person name="Korchina V."/>
            <person name="Cai W."/>
            <person name="Liu W."/>
            <person name="Dai W."/>
            <person name="Zou X."/>
            <person name="Zhu Y."/>
            <person name="Zhang Y."/>
            <person name="Wu Y.-Q."/>
            <person name="Xin Y."/>
            <person name="Nazarath L."/>
            <person name="Kovar C."/>
            <person name="Han Y."/>
            <person name="Muzny D."/>
            <person name="Gibbs R."/>
        </authorList>
    </citation>
    <scope>NUCLEOTIDE SEQUENCE [LARGE SCALE GENOMIC DNA]</scope>
    <source>
        <strain evidence="4">Jacobina</strain>
    </source>
</reference>
<dbReference type="VEuPathDB" id="VectorBase:LLOJ004052"/>
<evidence type="ECO:0000313" key="3">
    <source>
        <dbReference type="EnsemblMetazoa" id="LLOJ004052-PA"/>
    </source>
</evidence>
<dbReference type="EMBL" id="AJWK01012912">
    <property type="status" value="NOT_ANNOTATED_CDS"/>
    <property type="molecule type" value="Genomic_DNA"/>
</dbReference>
<organism evidence="3 4">
    <name type="scientific">Lutzomyia longipalpis</name>
    <name type="common">Sand fly</name>
    <dbReference type="NCBI Taxonomy" id="7200"/>
    <lineage>
        <taxon>Eukaryota</taxon>
        <taxon>Metazoa</taxon>
        <taxon>Ecdysozoa</taxon>
        <taxon>Arthropoda</taxon>
        <taxon>Hexapoda</taxon>
        <taxon>Insecta</taxon>
        <taxon>Pterygota</taxon>
        <taxon>Neoptera</taxon>
        <taxon>Endopterygota</taxon>
        <taxon>Diptera</taxon>
        <taxon>Nematocera</taxon>
        <taxon>Psychodoidea</taxon>
        <taxon>Psychodidae</taxon>
        <taxon>Lutzomyia</taxon>
        <taxon>Lutzomyia</taxon>
    </lineage>
</organism>
<name>A0A1B0CHZ0_LUTLO</name>
<accession>A0A1B0CHZ0</accession>
<keyword evidence="4" id="KW-1185">Reference proteome</keyword>
<feature type="transmembrane region" description="Helical" evidence="1">
    <location>
        <begin position="34"/>
        <end position="52"/>
    </location>
</feature>
<feature type="transmembrane region" description="Helical" evidence="1">
    <location>
        <begin position="111"/>
        <end position="129"/>
    </location>
</feature>
<proteinExistence type="predicted"/>
<evidence type="ECO:0000256" key="1">
    <source>
        <dbReference type="SAM" id="Phobius"/>
    </source>
</evidence>
<dbReference type="EnsemblMetazoa" id="LLOJ004052-RA">
    <property type="protein sequence ID" value="LLOJ004052-PA"/>
    <property type="gene ID" value="LLOJ004052"/>
</dbReference>
<dbReference type="AlphaFoldDB" id="A0A1B0CHZ0"/>
<keyword evidence="1" id="KW-0812">Transmembrane</keyword>
<reference evidence="3" key="3">
    <citation type="submission" date="2020-05" db="UniProtKB">
        <authorList>
            <consortium name="EnsemblMetazoa"/>
        </authorList>
    </citation>
    <scope>IDENTIFICATION</scope>
    <source>
        <strain evidence="3">Jacobina</strain>
    </source>
</reference>
<dbReference type="EMBL" id="GITU01001774">
    <property type="protein sequence ID" value="MBC1170477.1"/>
    <property type="molecule type" value="Transcribed_RNA"/>
</dbReference>
<protein>
    <submittedName>
        <fullName evidence="2">Putative conserved plasma membrane protein</fullName>
    </submittedName>
</protein>
<dbReference type="VEuPathDB" id="VectorBase:LLONM1_006404"/>
<evidence type="ECO:0000313" key="2">
    <source>
        <dbReference type="EMBL" id="MBC1170477.1"/>
    </source>
</evidence>
<keyword evidence="1" id="KW-0472">Membrane</keyword>
<dbReference type="Proteomes" id="UP000092461">
    <property type="component" value="Unassembled WGS sequence"/>
</dbReference>